<dbReference type="InterPro" id="IPR011037">
    <property type="entry name" value="Pyrv_Knase-like_insert_dom_sf"/>
</dbReference>
<sequence>MELLAVSVGQPRPALYNGKEIATGIWKAPVAGPVRVRRLNVDGDRQADLTVHGGVHKAVYAFPVEHYGFYQERFGPGPFGFGHFGENLTIRGLSEDEVRIGDRYRVGGALLEVSQPRSPCFKFGLRMGSREAIKACVASARTGFYLRVVEEGAVEAGDRIAAEHWDEAAPTVAEVHRLYFLDRSDLAGLRRAAGCAALAPAFRDEFIARLAALG</sequence>
<dbReference type="PROSITE" id="PS51340">
    <property type="entry name" value="MOSC"/>
    <property type="match status" value="1"/>
</dbReference>
<dbReference type="InterPro" id="IPR005163">
    <property type="entry name" value="Tri_helical_YiiM-like"/>
</dbReference>
<keyword evidence="3" id="KW-1185">Reference proteome</keyword>
<dbReference type="Pfam" id="PF03473">
    <property type="entry name" value="MOSC"/>
    <property type="match status" value="1"/>
</dbReference>
<comment type="caution">
    <text evidence="2">The sequence shown here is derived from an EMBL/GenBank/DDBJ whole genome shotgun (WGS) entry which is preliminary data.</text>
</comment>
<evidence type="ECO:0000313" key="2">
    <source>
        <dbReference type="EMBL" id="MCW3783373.1"/>
    </source>
</evidence>
<protein>
    <submittedName>
        <fullName evidence="2">MOSC domain-containing protein</fullName>
    </submittedName>
</protein>
<dbReference type="InterPro" id="IPR052353">
    <property type="entry name" value="Benzoxazolinone_Detox_Enz"/>
</dbReference>
<dbReference type="Gene3D" id="2.40.33.20">
    <property type="entry name" value="PK beta-barrel domain-like"/>
    <property type="match status" value="1"/>
</dbReference>
<dbReference type="SUPFAM" id="SSF50800">
    <property type="entry name" value="PK beta-barrel domain-like"/>
    <property type="match status" value="1"/>
</dbReference>
<dbReference type="InterPro" id="IPR005302">
    <property type="entry name" value="MoCF_Sase_C"/>
</dbReference>
<dbReference type="Proteomes" id="UP001207582">
    <property type="component" value="Unassembled WGS sequence"/>
</dbReference>
<evidence type="ECO:0000259" key="1">
    <source>
        <dbReference type="PROSITE" id="PS51340"/>
    </source>
</evidence>
<feature type="domain" description="MOSC" evidence="1">
    <location>
        <begin position="28"/>
        <end position="163"/>
    </location>
</feature>
<dbReference type="RefSeq" id="WP_264772887.1">
    <property type="nucleotide sequence ID" value="NZ_JAPDOG010000018.1"/>
</dbReference>
<proteinExistence type="predicted"/>
<name>A0ABT3J6S9_9RHOB</name>
<dbReference type="EMBL" id="JAPDOG010000018">
    <property type="protein sequence ID" value="MCW3783373.1"/>
    <property type="molecule type" value="Genomic_DNA"/>
</dbReference>
<accession>A0ABT3J6S9</accession>
<dbReference type="Pfam" id="PF03475">
    <property type="entry name" value="YiiM_3-alpha"/>
    <property type="match status" value="1"/>
</dbReference>
<dbReference type="PANTHER" id="PTHR30212:SF2">
    <property type="entry name" value="PROTEIN YIIM"/>
    <property type="match status" value="1"/>
</dbReference>
<gene>
    <name evidence="2" type="ORF">OM960_17630</name>
</gene>
<evidence type="ECO:0000313" key="3">
    <source>
        <dbReference type="Proteomes" id="UP001207582"/>
    </source>
</evidence>
<organism evidence="2 3">
    <name type="scientific">Defluviimonas salinarum</name>
    <dbReference type="NCBI Taxonomy" id="2992147"/>
    <lineage>
        <taxon>Bacteria</taxon>
        <taxon>Pseudomonadati</taxon>
        <taxon>Pseudomonadota</taxon>
        <taxon>Alphaproteobacteria</taxon>
        <taxon>Rhodobacterales</taxon>
        <taxon>Paracoccaceae</taxon>
        <taxon>Albidovulum</taxon>
    </lineage>
</organism>
<dbReference type="PANTHER" id="PTHR30212">
    <property type="entry name" value="PROTEIN YIIM"/>
    <property type="match status" value="1"/>
</dbReference>
<reference evidence="2 3" key="1">
    <citation type="submission" date="2022-10" db="EMBL/GenBank/DDBJ databases">
        <title>Defluviimonas sp. CAU 1641 isolated from mud.</title>
        <authorList>
            <person name="Kim W."/>
        </authorList>
    </citation>
    <scope>NUCLEOTIDE SEQUENCE [LARGE SCALE GENOMIC DNA]</scope>
    <source>
        <strain evidence="2 3">CAU 1641</strain>
    </source>
</reference>